<dbReference type="CTD" id="5740624"/>
<dbReference type="Pfam" id="PF00226">
    <property type="entry name" value="DnaJ"/>
    <property type="match status" value="1"/>
</dbReference>
<comment type="similarity">
    <text evidence="1">Belongs to the HscB family.</text>
</comment>
<dbReference type="InterPro" id="IPR004640">
    <property type="entry name" value="HscB"/>
</dbReference>
<feature type="domain" description="J" evidence="4">
    <location>
        <begin position="108"/>
        <end position="180"/>
    </location>
</feature>
<dbReference type="Pfam" id="PF07743">
    <property type="entry name" value="HSCB_C"/>
    <property type="match status" value="1"/>
</dbReference>
<evidence type="ECO:0000313" key="5">
    <source>
        <dbReference type="Proteomes" id="UP000694920"/>
    </source>
</evidence>
<dbReference type="InterPro" id="IPR001623">
    <property type="entry name" value="DnaJ_domain"/>
</dbReference>
<evidence type="ECO:0000256" key="1">
    <source>
        <dbReference type="ARBA" id="ARBA00010476"/>
    </source>
</evidence>
<keyword evidence="5" id="KW-1185">Reference proteome</keyword>
<evidence type="ECO:0000256" key="3">
    <source>
        <dbReference type="SAM" id="Coils"/>
    </source>
</evidence>
<dbReference type="InterPro" id="IPR036869">
    <property type="entry name" value="J_dom_sf"/>
</dbReference>
<accession>A0AAJ7FJ89</accession>
<dbReference type="Gene3D" id="1.20.1280.20">
    <property type="entry name" value="HscB, C-terminal domain"/>
    <property type="match status" value="1"/>
</dbReference>
<dbReference type="RefSeq" id="XP_015594522.1">
    <property type="nucleotide sequence ID" value="XM_015739036.2"/>
</dbReference>
<gene>
    <name evidence="6" type="primary">LOC107267391</name>
</gene>
<dbReference type="GO" id="GO:0001671">
    <property type="term" value="F:ATPase activator activity"/>
    <property type="evidence" value="ECO:0007669"/>
    <property type="project" value="InterPro"/>
</dbReference>
<dbReference type="CDD" id="cd06257">
    <property type="entry name" value="DnaJ"/>
    <property type="match status" value="1"/>
</dbReference>
<sequence>MLNSCSCQCFVVELIKTYDISNAINMKLAARALCSILKLTFNKSYGIRYQHFYTQCKVRHGMSANNLLHKQWYSSGDPSKCWNCKYPYRSELFCSKCKTLQELPKKLNYFEIMGLRQYYDVDNTELQKKYRQLQNLLHPDRYGNKSEKEKQISEDLSSLLNKAYSTLKHPLSRGLYLLQLNNLIIPEGTTNLNNEFLIKIMEKNEEVESAAKDKGKAMKLLEENKEVLEKLSKEASNAFRENDLEKAKVILIQMKYYASIYKRLKDIKNELDVIE</sequence>
<dbReference type="AlphaFoldDB" id="A0AAJ7FJ89"/>
<dbReference type="PANTHER" id="PTHR14021:SF15">
    <property type="entry name" value="IRON-SULFUR CLUSTER CO-CHAPERONE PROTEIN HSCB"/>
    <property type="match status" value="1"/>
</dbReference>
<protein>
    <submittedName>
        <fullName evidence="6">Iron-sulfur cluster co-chaperone protein HscB, mitochondrial</fullName>
    </submittedName>
</protein>
<keyword evidence="3" id="KW-0175">Coiled coil</keyword>
<dbReference type="GO" id="GO:0051259">
    <property type="term" value="P:protein complex oligomerization"/>
    <property type="evidence" value="ECO:0007669"/>
    <property type="project" value="InterPro"/>
</dbReference>
<dbReference type="GO" id="GO:0005739">
    <property type="term" value="C:mitochondrion"/>
    <property type="evidence" value="ECO:0007669"/>
    <property type="project" value="TreeGrafter"/>
</dbReference>
<dbReference type="KEGG" id="ccin:107267391"/>
<dbReference type="SMART" id="SM00271">
    <property type="entry name" value="DnaJ"/>
    <property type="match status" value="1"/>
</dbReference>
<name>A0AAJ7FJ89_CEPCN</name>
<dbReference type="Proteomes" id="UP000694920">
    <property type="component" value="Unplaced"/>
</dbReference>
<dbReference type="InterPro" id="IPR036386">
    <property type="entry name" value="HscB_C_sf"/>
</dbReference>
<keyword evidence="2" id="KW-0143">Chaperone</keyword>
<proteinExistence type="inferred from homology"/>
<feature type="coiled-coil region" evidence="3">
    <location>
        <begin position="204"/>
        <end position="248"/>
    </location>
</feature>
<dbReference type="SUPFAM" id="SSF47144">
    <property type="entry name" value="HSC20 (HSCB), C-terminal oligomerisation domain"/>
    <property type="match status" value="1"/>
</dbReference>
<dbReference type="PROSITE" id="PS50076">
    <property type="entry name" value="DNAJ_2"/>
    <property type="match status" value="1"/>
</dbReference>
<evidence type="ECO:0000259" key="4">
    <source>
        <dbReference type="PROSITE" id="PS50076"/>
    </source>
</evidence>
<dbReference type="GeneID" id="107267391"/>
<dbReference type="InterPro" id="IPR009073">
    <property type="entry name" value="HscB_oligo_C"/>
</dbReference>
<organism evidence="5 6">
    <name type="scientific">Cephus cinctus</name>
    <name type="common">Wheat stem sawfly</name>
    <dbReference type="NCBI Taxonomy" id="211228"/>
    <lineage>
        <taxon>Eukaryota</taxon>
        <taxon>Metazoa</taxon>
        <taxon>Ecdysozoa</taxon>
        <taxon>Arthropoda</taxon>
        <taxon>Hexapoda</taxon>
        <taxon>Insecta</taxon>
        <taxon>Pterygota</taxon>
        <taxon>Neoptera</taxon>
        <taxon>Endopterygota</taxon>
        <taxon>Hymenoptera</taxon>
        <taxon>Cephoidea</taxon>
        <taxon>Cephidae</taxon>
        <taxon>Cephus</taxon>
    </lineage>
</organism>
<evidence type="ECO:0000256" key="2">
    <source>
        <dbReference type="ARBA" id="ARBA00023186"/>
    </source>
</evidence>
<dbReference type="Gene3D" id="1.10.287.110">
    <property type="entry name" value="DnaJ domain"/>
    <property type="match status" value="1"/>
</dbReference>
<dbReference type="NCBIfam" id="TIGR00714">
    <property type="entry name" value="hscB"/>
    <property type="match status" value="1"/>
</dbReference>
<dbReference type="SUPFAM" id="SSF46565">
    <property type="entry name" value="Chaperone J-domain"/>
    <property type="match status" value="1"/>
</dbReference>
<dbReference type="PANTHER" id="PTHR14021">
    <property type="entry name" value="IRON-SULFUR CLUSTER CO-CHAPERONE PROTEIN HSCB"/>
    <property type="match status" value="1"/>
</dbReference>
<dbReference type="GO" id="GO:0051087">
    <property type="term" value="F:protein-folding chaperone binding"/>
    <property type="evidence" value="ECO:0007669"/>
    <property type="project" value="InterPro"/>
</dbReference>
<reference evidence="6" key="1">
    <citation type="submission" date="2025-08" db="UniProtKB">
        <authorList>
            <consortium name="RefSeq"/>
        </authorList>
    </citation>
    <scope>IDENTIFICATION</scope>
</reference>
<evidence type="ECO:0000313" key="6">
    <source>
        <dbReference type="RefSeq" id="XP_015594522.1"/>
    </source>
</evidence>
<dbReference type="GO" id="GO:0044571">
    <property type="term" value="P:[2Fe-2S] cluster assembly"/>
    <property type="evidence" value="ECO:0007669"/>
    <property type="project" value="InterPro"/>
</dbReference>